<name>A0A135I3A1_9GAMM</name>
<evidence type="ECO:0000259" key="1">
    <source>
        <dbReference type="Pfam" id="PF08722"/>
    </source>
</evidence>
<protein>
    <recommendedName>
        <fullName evidence="1">TnsA endonuclease N-terminal domain-containing protein</fullName>
    </recommendedName>
</protein>
<dbReference type="STRING" id="294935.ATN88_11780"/>
<dbReference type="EMBL" id="LNTY01000059">
    <property type="protein sequence ID" value="KXF79926.1"/>
    <property type="molecule type" value="Genomic_DNA"/>
</dbReference>
<organism evidence="2 3">
    <name type="scientific">Enterovibrio coralii</name>
    <dbReference type="NCBI Taxonomy" id="294935"/>
    <lineage>
        <taxon>Bacteria</taxon>
        <taxon>Pseudomonadati</taxon>
        <taxon>Pseudomonadota</taxon>
        <taxon>Gammaproteobacteria</taxon>
        <taxon>Vibrionales</taxon>
        <taxon>Vibrionaceae</taxon>
        <taxon>Enterovibrio</taxon>
    </lineage>
</organism>
<accession>A0A135I3A1</accession>
<comment type="caution">
    <text evidence="2">The sequence shown here is derived from an EMBL/GenBank/DDBJ whole genome shotgun (WGS) entry which is preliminary data.</text>
</comment>
<sequence>MPMYRRNLKHSRVKNLFKFCSLKNGSVLTVESALEFDTCFHLEYCKDIVCFEAQPEGFYYQFEGKKLPYTPDFRVSYEDRREVFLEIKPASKIEGDEFRRKFVGKMEVAKSLGCPLSLVTDNQIRVNPVLYNLKLLHRYTGIVGINAIQAQLLKVVRASGLVSINDLSQRVHVSSGELKANALALISRGQLQAELNKEKFGMHSVVWIGA</sequence>
<evidence type="ECO:0000313" key="2">
    <source>
        <dbReference type="EMBL" id="KXF79926.1"/>
    </source>
</evidence>
<dbReference type="Pfam" id="PF08722">
    <property type="entry name" value="Tn7_TnsA-like_N"/>
    <property type="match status" value="1"/>
</dbReference>
<dbReference type="AlphaFoldDB" id="A0A135I3A1"/>
<reference evidence="2 3" key="1">
    <citation type="submission" date="2015-11" db="EMBL/GenBank/DDBJ databases">
        <title>Genomic Taxonomy of the Vibrionaceae.</title>
        <authorList>
            <person name="Gomez-Gil B."/>
            <person name="Enciso-Ibarra J."/>
        </authorList>
    </citation>
    <scope>NUCLEOTIDE SEQUENCE [LARGE SCALE GENOMIC DNA]</scope>
    <source>
        <strain evidence="2 3">CAIM 912</strain>
    </source>
</reference>
<gene>
    <name evidence="2" type="ORF">ATN88_11780</name>
</gene>
<evidence type="ECO:0000313" key="3">
    <source>
        <dbReference type="Proteomes" id="UP000070529"/>
    </source>
</evidence>
<keyword evidence="3" id="KW-1185">Reference proteome</keyword>
<feature type="domain" description="TnsA endonuclease N-terminal" evidence="1">
    <location>
        <begin position="46"/>
        <end position="121"/>
    </location>
</feature>
<proteinExistence type="predicted"/>
<dbReference type="InterPro" id="IPR014833">
    <property type="entry name" value="TnsA_N"/>
</dbReference>
<dbReference type="Proteomes" id="UP000070529">
    <property type="component" value="Unassembled WGS sequence"/>
</dbReference>